<comment type="caution">
    <text evidence="2">The sequence shown here is derived from an EMBL/GenBank/DDBJ whole genome shotgun (WGS) entry which is preliminary data.</text>
</comment>
<organism evidence="2 3">
    <name type="scientific">Tilletia horrida</name>
    <dbReference type="NCBI Taxonomy" id="155126"/>
    <lineage>
        <taxon>Eukaryota</taxon>
        <taxon>Fungi</taxon>
        <taxon>Dikarya</taxon>
        <taxon>Basidiomycota</taxon>
        <taxon>Ustilaginomycotina</taxon>
        <taxon>Exobasidiomycetes</taxon>
        <taxon>Tilletiales</taxon>
        <taxon>Tilletiaceae</taxon>
        <taxon>Tilletia</taxon>
    </lineage>
</organism>
<dbReference type="Proteomes" id="UP001176517">
    <property type="component" value="Unassembled WGS sequence"/>
</dbReference>
<dbReference type="AlphaFoldDB" id="A0AAN6GIW1"/>
<sequence length="104" mass="11703">MAEVLTSMKKATTQAPKKRHHGLKASIGSFLTGVSSQLQEFDRETTSSVVNVKPARRGDDLGRSQTRQRCEGSLSMFQTQVIARIQEERRMLDAERTQLNKVRA</sequence>
<name>A0AAN6GIW1_9BASI</name>
<evidence type="ECO:0000313" key="3">
    <source>
        <dbReference type="Proteomes" id="UP001176517"/>
    </source>
</evidence>
<proteinExistence type="predicted"/>
<feature type="region of interest" description="Disordered" evidence="1">
    <location>
        <begin position="1"/>
        <end position="24"/>
    </location>
</feature>
<gene>
    <name evidence="2" type="ORF">OC846_006427</name>
</gene>
<evidence type="ECO:0000313" key="2">
    <source>
        <dbReference type="EMBL" id="KAK0543410.1"/>
    </source>
</evidence>
<reference evidence="2" key="1">
    <citation type="journal article" date="2023" name="PhytoFront">
        <title>Draft Genome Resources of Seven Strains of Tilletia horrida, Causal Agent of Kernel Smut of Rice.</title>
        <authorList>
            <person name="Khanal S."/>
            <person name="Antony Babu S."/>
            <person name="Zhou X.G."/>
        </authorList>
    </citation>
    <scope>NUCLEOTIDE SEQUENCE</scope>
    <source>
        <strain evidence="2">TX6</strain>
    </source>
</reference>
<protein>
    <submittedName>
        <fullName evidence="2">Uncharacterized protein</fullName>
    </submittedName>
</protein>
<evidence type="ECO:0000256" key="1">
    <source>
        <dbReference type="SAM" id="MobiDB-lite"/>
    </source>
</evidence>
<dbReference type="EMBL" id="JAPDMZ010000365">
    <property type="protein sequence ID" value="KAK0543410.1"/>
    <property type="molecule type" value="Genomic_DNA"/>
</dbReference>
<keyword evidence="3" id="KW-1185">Reference proteome</keyword>
<feature type="region of interest" description="Disordered" evidence="1">
    <location>
        <begin position="40"/>
        <end position="72"/>
    </location>
</feature>
<accession>A0AAN6GIW1</accession>